<dbReference type="AlphaFoldDB" id="A0A7J5B9Q2"/>
<name>A0A7J5B9Q2_9MICO</name>
<keyword evidence="2" id="KW-1185">Reference proteome</keyword>
<comment type="caution">
    <text evidence="1">The sequence shown here is derived from an EMBL/GenBank/DDBJ whole genome shotgun (WGS) entry which is preliminary data.</text>
</comment>
<dbReference type="Proteomes" id="UP000433493">
    <property type="component" value="Unassembled WGS sequence"/>
</dbReference>
<feature type="non-terminal residue" evidence="1">
    <location>
        <position position="151"/>
    </location>
</feature>
<sequence length="151" mass="17071">MPVEDDGMNPTTVPELMLSPVKLDPLTGNEEFQGVDATVLDFWRFALPDLRMNNARGYLAEFLVHKALGVNAARVEWDVADVRWQGLNIEVKSSAYLQLWDQRAPSRISFGGLKSRILLPSGKYSAEITYNADIYVFCVHTVRNHSEYNPL</sequence>
<evidence type="ECO:0000313" key="1">
    <source>
        <dbReference type="EMBL" id="KAB1642539.1"/>
    </source>
</evidence>
<organism evidence="1 2">
    <name type="scientific">Gulosibacter chungangensis</name>
    <dbReference type="NCBI Taxonomy" id="979746"/>
    <lineage>
        <taxon>Bacteria</taxon>
        <taxon>Bacillati</taxon>
        <taxon>Actinomycetota</taxon>
        <taxon>Actinomycetes</taxon>
        <taxon>Micrococcales</taxon>
        <taxon>Microbacteriaceae</taxon>
        <taxon>Gulosibacter</taxon>
    </lineage>
</organism>
<reference evidence="1 2" key="1">
    <citation type="submission" date="2019-09" db="EMBL/GenBank/DDBJ databases">
        <title>Phylogeny of genus Pseudoclavibacter and closely related genus.</title>
        <authorList>
            <person name="Li Y."/>
        </authorList>
    </citation>
    <scope>NUCLEOTIDE SEQUENCE [LARGE SCALE GENOMIC DNA]</scope>
    <source>
        <strain evidence="1 2">KCTC 13959</strain>
    </source>
</reference>
<accession>A0A7J5B9Q2</accession>
<dbReference type="EMBL" id="WBKB01000005">
    <property type="protein sequence ID" value="KAB1642539.1"/>
    <property type="molecule type" value="Genomic_DNA"/>
</dbReference>
<proteinExistence type="predicted"/>
<evidence type="ECO:0000313" key="2">
    <source>
        <dbReference type="Proteomes" id="UP000433493"/>
    </source>
</evidence>
<gene>
    <name evidence="1" type="ORF">F8O05_08670</name>
</gene>
<dbReference type="RefSeq" id="WP_225735813.1">
    <property type="nucleotide sequence ID" value="NZ_WBKB01000005.1"/>
</dbReference>
<protein>
    <submittedName>
        <fullName evidence="1">Uncharacterized protein</fullName>
    </submittedName>
</protein>